<evidence type="ECO:0000313" key="3">
    <source>
        <dbReference type="Proteomes" id="UP000198778"/>
    </source>
</evidence>
<dbReference type="PROSITE" id="PS01152">
    <property type="entry name" value="HESB"/>
    <property type="match status" value="1"/>
</dbReference>
<accession>A0A1H0JG08</accession>
<dbReference type="Pfam" id="PF01521">
    <property type="entry name" value="Fe-S_biosyn"/>
    <property type="match status" value="1"/>
</dbReference>
<dbReference type="SUPFAM" id="SSF89360">
    <property type="entry name" value="HesB-like domain"/>
    <property type="match status" value="1"/>
</dbReference>
<dbReference type="PANTHER" id="PTHR47265">
    <property type="entry name" value="IRON-SULFUR ASSEMBLY PROTEIN ISCA, CHLOROPLASTIC"/>
    <property type="match status" value="1"/>
</dbReference>
<dbReference type="GO" id="GO:0030674">
    <property type="term" value="F:protein-macromolecule adaptor activity"/>
    <property type="evidence" value="ECO:0007669"/>
    <property type="project" value="TreeGrafter"/>
</dbReference>
<dbReference type="STRING" id="745820.SAMN04488053_11376"/>
<dbReference type="Gene3D" id="2.60.300.12">
    <property type="entry name" value="HesB-like domain"/>
    <property type="match status" value="1"/>
</dbReference>
<dbReference type="GO" id="GO:0016226">
    <property type="term" value="P:iron-sulfur cluster assembly"/>
    <property type="evidence" value="ECO:0007669"/>
    <property type="project" value="InterPro"/>
</dbReference>
<dbReference type="RefSeq" id="WP_090843882.1">
    <property type="nucleotide sequence ID" value="NZ_FNIL01000013.1"/>
</dbReference>
<dbReference type="PANTHER" id="PTHR47265:SF1">
    <property type="entry name" value="IRON-SULFUR ASSEMBLY PROTEIN ISCA, CHLOROPLASTIC"/>
    <property type="match status" value="1"/>
</dbReference>
<dbReference type="InterPro" id="IPR016092">
    <property type="entry name" value="ATAP"/>
</dbReference>
<feature type="domain" description="Core" evidence="1">
    <location>
        <begin position="2"/>
        <end position="101"/>
    </location>
</feature>
<dbReference type="NCBIfam" id="TIGR00049">
    <property type="entry name" value="iron-sulfur cluster assembly accessory protein"/>
    <property type="match status" value="1"/>
</dbReference>
<evidence type="ECO:0000313" key="2">
    <source>
        <dbReference type="EMBL" id="SDO42725.1"/>
    </source>
</evidence>
<name>A0A1H0JG08_9BACI</name>
<proteinExistence type="predicted"/>
<protein>
    <submittedName>
        <fullName evidence="2">Iron-sulfur cluster assembly protein</fullName>
    </submittedName>
</protein>
<dbReference type="InterPro" id="IPR031108">
    <property type="entry name" value="IscA_plant_cyanobact"/>
</dbReference>
<evidence type="ECO:0000259" key="1">
    <source>
        <dbReference type="Pfam" id="PF01521"/>
    </source>
</evidence>
<dbReference type="InterPro" id="IPR000361">
    <property type="entry name" value="ATAP_core_dom"/>
</dbReference>
<reference evidence="3" key="1">
    <citation type="submission" date="2016-10" db="EMBL/GenBank/DDBJ databases">
        <authorList>
            <person name="Varghese N."/>
            <person name="Submissions S."/>
        </authorList>
    </citation>
    <scope>NUCLEOTIDE SEQUENCE [LARGE SCALE GENOMIC DNA]</scope>
    <source>
        <strain evidence="3">CGMCC 1.10369</strain>
    </source>
</reference>
<organism evidence="2 3">
    <name type="scientific">Alkalicoccus daliensis</name>
    <dbReference type="NCBI Taxonomy" id="745820"/>
    <lineage>
        <taxon>Bacteria</taxon>
        <taxon>Bacillati</taxon>
        <taxon>Bacillota</taxon>
        <taxon>Bacilli</taxon>
        <taxon>Bacillales</taxon>
        <taxon>Bacillaceae</taxon>
        <taxon>Alkalicoccus</taxon>
    </lineage>
</organism>
<dbReference type="AlphaFoldDB" id="A0A1H0JG08"/>
<dbReference type="GO" id="GO:0051537">
    <property type="term" value="F:2 iron, 2 sulfur cluster binding"/>
    <property type="evidence" value="ECO:0007669"/>
    <property type="project" value="UniProtKB-ARBA"/>
</dbReference>
<gene>
    <name evidence="2" type="ORF">SAMN04488053_11376</name>
</gene>
<dbReference type="InterPro" id="IPR017870">
    <property type="entry name" value="FeS_cluster_insertion_CS"/>
</dbReference>
<dbReference type="OrthoDB" id="9801228at2"/>
<dbReference type="Proteomes" id="UP000198778">
    <property type="component" value="Unassembled WGS sequence"/>
</dbReference>
<sequence length="116" mass="12133">MITITEAAAAQIKTMMEDDADAKFMRVGVQGGGCTGLSYGMGFETEVHEDDQQVTINGIDLVIDEESAPMLDGVKIDFKTNMMGGGFTLDNPNAIANCGCGASFRTATNAGAPENC</sequence>
<keyword evidence="3" id="KW-1185">Reference proteome</keyword>
<dbReference type="EMBL" id="FNIL01000013">
    <property type="protein sequence ID" value="SDO42725.1"/>
    <property type="molecule type" value="Genomic_DNA"/>
</dbReference>
<dbReference type="InterPro" id="IPR035903">
    <property type="entry name" value="HesB-like_dom_sf"/>
</dbReference>